<dbReference type="KEGG" id="sla:SERLADRAFT_415928"/>
<dbReference type="Proteomes" id="UP000008064">
    <property type="component" value="Unassembled WGS sequence"/>
</dbReference>
<sequence>MNKLPLSSLTNLPLDIAERGKNHEFANATSYPRSLGRLNIPYPAALSKASTHSLPTELLLGIFKMLHDDYYLTCFEQGDYQTPSSYMYILTHVCTRWRDILSSTSEFWIKFVAVVDSPPTPLSVVSSLLAWSRGRLFDLKITKRKNTFKGEDPSEKTRVKAILELLLPRLYRCNQLDISVIKSSSLPKIGYDLYGLASQLRCLSLKCREDDEAGTNYDPCVHPKFMCPVLCYLDIDGRNFRIACMENSVWFHSALEIAISTIGFEKYSRDNLSIVRALDALQNVTFLESLTLNNVEMVCDWDEDLEPPLFEFEDLKTMHLHNISNSVLSGLHHCVLADLGTVHITKAMLTFPELLPDSLSLELRNVTAAKDAYEDFFFWYGFHLTLGSSSFVDDAFLHEMSIIGTEDQDGRFMCPMLQYLSIDGCTGFSVEALKNMVAARRKAADDYDADQLQQTLHRVPKPVHAIKTLAVVGWGPRLLPEDAVWFKEQVGNFYWCTEQLDAASCLCGGL</sequence>
<dbReference type="OrthoDB" id="2866718at2759"/>
<gene>
    <name evidence="1" type="ORF">SERLADRAFT_415928</name>
</gene>
<name>F8NZR1_SERL9</name>
<accession>F8NZR1</accession>
<dbReference type="HOGENOM" id="CLU_027732_1_0_1"/>
<evidence type="ECO:0000313" key="1">
    <source>
        <dbReference type="EMBL" id="EGO23392.1"/>
    </source>
</evidence>
<dbReference type="RefSeq" id="XP_007319154.1">
    <property type="nucleotide sequence ID" value="XM_007319092.1"/>
</dbReference>
<dbReference type="GeneID" id="18813423"/>
<reference evidence="2" key="1">
    <citation type="journal article" date="2011" name="Science">
        <title>The plant cell wall-decomposing machinery underlies the functional diversity of forest fungi.</title>
        <authorList>
            <person name="Eastwood D.C."/>
            <person name="Floudas D."/>
            <person name="Binder M."/>
            <person name="Majcherczyk A."/>
            <person name="Schneider P."/>
            <person name="Aerts A."/>
            <person name="Asiegbu F.O."/>
            <person name="Baker S.E."/>
            <person name="Barry K."/>
            <person name="Bendiksby M."/>
            <person name="Blumentritt M."/>
            <person name="Coutinho P.M."/>
            <person name="Cullen D."/>
            <person name="de Vries R.P."/>
            <person name="Gathman A."/>
            <person name="Goodell B."/>
            <person name="Henrissat B."/>
            <person name="Ihrmark K."/>
            <person name="Kauserud H."/>
            <person name="Kohler A."/>
            <person name="LaButti K."/>
            <person name="Lapidus A."/>
            <person name="Lavin J.L."/>
            <person name="Lee Y.-H."/>
            <person name="Lindquist E."/>
            <person name="Lilly W."/>
            <person name="Lucas S."/>
            <person name="Morin E."/>
            <person name="Murat C."/>
            <person name="Oguiza J.A."/>
            <person name="Park J."/>
            <person name="Pisabarro A.G."/>
            <person name="Riley R."/>
            <person name="Rosling A."/>
            <person name="Salamov A."/>
            <person name="Schmidt O."/>
            <person name="Schmutz J."/>
            <person name="Skrede I."/>
            <person name="Stenlid J."/>
            <person name="Wiebenga A."/>
            <person name="Xie X."/>
            <person name="Kuees U."/>
            <person name="Hibbett D.S."/>
            <person name="Hoffmeister D."/>
            <person name="Hoegberg N."/>
            <person name="Martin F."/>
            <person name="Grigoriev I.V."/>
            <person name="Watkinson S.C."/>
        </authorList>
    </citation>
    <scope>NUCLEOTIDE SEQUENCE [LARGE SCALE GENOMIC DNA]</scope>
    <source>
        <strain evidence="2">S7.9</strain>
    </source>
</reference>
<protein>
    <submittedName>
        <fullName evidence="1">Uncharacterized protein</fullName>
    </submittedName>
</protein>
<organism evidence="2">
    <name type="scientific">Serpula lacrymans var. lacrymans (strain S7.9)</name>
    <name type="common">Dry rot fungus</name>
    <dbReference type="NCBI Taxonomy" id="578457"/>
    <lineage>
        <taxon>Eukaryota</taxon>
        <taxon>Fungi</taxon>
        <taxon>Dikarya</taxon>
        <taxon>Basidiomycota</taxon>
        <taxon>Agaricomycotina</taxon>
        <taxon>Agaricomycetes</taxon>
        <taxon>Agaricomycetidae</taxon>
        <taxon>Boletales</taxon>
        <taxon>Coniophorineae</taxon>
        <taxon>Serpulaceae</taxon>
        <taxon>Serpula</taxon>
    </lineage>
</organism>
<dbReference type="AlphaFoldDB" id="F8NZR1"/>
<evidence type="ECO:0000313" key="2">
    <source>
        <dbReference type="Proteomes" id="UP000008064"/>
    </source>
</evidence>
<proteinExistence type="predicted"/>
<dbReference type="Gene3D" id="1.20.1280.50">
    <property type="match status" value="1"/>
</dbReference>
<dbReference type="EMBL" id="GL945435">
    <property type="protein sequence ID" value="EGO23392.1"/>
    <property type="molecule type" value="Genomic_DNA"/>
</dbReference>